<evidence type="ECO:0000259" key="2">
    <source>
        <dbReference type="PROSITE" id="PS50404"/>
    </source>
</evidence>
<dbReference type="PANTHER" id="PTHR11571">
    <property type="entry name" value="GLUTATHIONE S-TRANSFERASE"/>
    <property type="match status" value="1"/>
</dbReference>
<dbReference type="InterPro" id="IPR036249">
    <property type="entry name" value="Thioredoxin-like_sf"/>
</dbReference>
<dbReference type="SUPFAM" id="SSF47616">
    <property type="entry name" value="GST C-terminal domain-like"/>
    <property type="match status" value="1"/>
</dbReference>
<feature type="region of interest" description="Disordered" evidence="1">
    <location>
        <begin position="1"/>
        <end position="21"/>
    </location>
</feature>
<dbReference type="Gene3D" id="3.40.30.10">
    <property type="entry name" value="Glutaredoxin"/>
    <property type="match status" value="1"/>
</dbReference>
<dbReference type="InterPro" id="IPR036282">
    <property type="entry name" value="Glutathione-S-Trfase_C_sf"/>
</dbReference>
<protein>
    <recommendedName>
        <fullName evidence="6">Glutathione S-transferase</fullName>
    </recommendedName>
</protein>
<dbReference type="GO" id="GO:0004364">
    <property type="term" value="F:glutathione transferase activity"/>
    <property type="evidence" value="ECO:0007669"/>
    <property type="project" value="TreeGrafter"/>
</dbReference>
<dbReference type="SUPFAM" id="SSF52833">
    <property type="entry name" value="Thioredoxin-like"/>
    <property type="match status" value="1"/>
</dbReference>
<dbReference type="PROSITE" id="PS50405">
    <property type="entry name" value="GST_CTER"/>
    <property type="match status" value="1"/>
</dbReference>
<dbReference type="AlphaFoldDB" id="A0A9P8CZ38"/>
<dbReference type="PANTHER" id="PTHR11571:SF150">
    <property type="entry name" value="GLUTATHIONE S-TRANSFERASE"/>
    <property type="match status" value="1"/>
</dbReference>
<dbReference type="InterPro" id="IPR004045">
    <property type="entry name" value="Glutathione_S-Trfase_N"/>
</dbReference>
<evidence type="ECO:0000259" key="3">
    <source>
        <dbReference type="PROSITE" id="PS50405"/>
    </source>
</evidence>
<dbReference type="EMBL" id="JAIFTL010000047">
    <property type="protein sequence ID" value="KAG9325147.1"/>
    <property type="molecule type" value="Genomic_DNA"/>
</dbReference>
<organism evidence="4 5">
    <name type="scientific">Mortierella alpina</name>
    <name type="common">Oleaginous fungus</name>
    <name type="synonym">Mortierella renispora</name>
    <dbReference type="NCBI Taxonomy" id="64518"/>
    <lineage>
        <taxon>Eukaryota</taxon>
        <taxon>Fungi</taxon>
        <taxon>Fungi incertae sedis</taxon>
        <taxon>Mucoromycota</taxon>
        <taxon>Mortierellomycotina</taxon>
        <taxon>Mortierellomycetes</taxon>
        <taxon>Mortierellales</taxon>
        <taxon>Mortierellaceae</taxon>
        <taxon>Mortierella</taxon>
    </lineage>
</organism>
<dbReference type="Pfam" id="PF14497">
    <property type="entry name" value="GST_C_3"/>
    <property type="match status" value="1"/>
</dbReference>
<evidence type="ECO:0008006" key="6">
    <source>
        <dbReference type="Google" id="ProtNLM"/>
    </source>
</evidence>
<comment type="caution">
    <text evidence="4">The sequence shown here is derived from an EMBL/GenBank/DDBJ whole genome shotgun (WGS) entry which is preliminary data.</text>
</comment>
<evidence type="ECO:0000313" key="4">
    <source>
        <dbReference type="EMBL" id="KAG9325147.1"/>
    </source>
</evidence>
<dbReference type="InterPro" id="IPR004046">
    <property type="entry name" value="GST_C"/>
</dbReference>
<name>A0A9P8CZ38_MORAP</name>
<feature type="domain" description="GST C-terminal" evidence="3">
    <location>
        <begin position="133"/>
        <end position="268"/>
    </location>
</feature>
<dbReference type="Proteomes" id="UP000717515">
    <property type="component" value="Unassembled WGS sequence"/>
</dbReference>
<gene>
    <name evidence="4" type="ORF">KVV02_003564</name>
</gene>
<evidence type="ECO:0000256" key="1">
    <source>
        <dbReference type="SAM" id="MobiDB-lite"/>
    </source>
</evidence>
<dbReference type="InterPro" id="IPR010987">
    <property type="entry name" value="Glutathione-S-Trfase_C-like"/>
</dbReference>
<dbReference type="Gene3D" id="1.20.1050.10">
    <property type="match status" value="1"/>
</dbReference>
<accession>A0A9P8CZ38</accession>
<reference evidence="4" key="1">
    <citation type="submission" date="2021-07" db="EMBL/GenBank/DDBJ databases">
        <title>Draft genome of Mortierella alpina, strain LL118, isolated from an aspen leaf litter sample.</title>
        <authorList>
            <person name="Yang S."/>
            <person name="Vinatzer B.A."/>
        </authorList>
    </citation>
    <scope>NUCLEOTIDE SEQUENCE</scope>
    <source>
        <strain evidence="4">LL118</strain>
    </source>
</reference>
<feature type="domain" description="GST N-terminal" evidence="2">
    <location>
        <begin position="51"/>
        <end position="131"/>
    </location>
</feature>
<dbReference type="GO" id="GO:0006749">
    <property type="term" value="P:glutathione metabolic process"/>
    <property type="evidence" value="ECO:0007669"/>
    <property type="project" value="TreeGrafter"/>
</dbReference>
<dbReference type="PROSITE" id="PS50404">
    <property type="entry name" value="GST_NTER"/>
    <property type="match status" value="1"/>
</dbReference>
<evidence type="ECO:0000313" key="5">
    <source>
        <dbReference type="Proteomes" id="UP000717515"/>
    </source>
</evidence>
<proteinExistence type="predicted"/>
<dbReference type="InterPro" id="IPR050213">
    <property type="entry name" value="GST_superfamily"/>
</dbReference>
<sequence length="280" mass="32495">MFDNLPNTHTPDILSKTMSSPATTTPHYRFFHNEASTEETSRILEADPKSVEYDLVYFDFSCVAATPRYILSYGKAKWTDHHPKEWEDKEEYDCPFGVMPVLHIKSEEGKAMLAESVVIDMYLAEKFKLLGSNRYEAETIKAFYSSIHYLRERSQTRVTWTFADKRKEAFERFMANMVPWWIKVHEQHLERNGGNGHYFGDKISLADIHLVSVLDHFSELPRGEEIVAVFRASPLIWKVRETVLANAEMAAWRESEDCKKLLEGGKKFYSVTAFSDKVEE</sequence>